<comment type="caution">
    <text evidence="1">The sequence shown here is derived from an EMBL/GenBank/DDBJ whole genome shotgun (WGS) entry which is preliminary data.</text>
</comment>
<sequence>MVTSFIRSCFFLKNILSFHSSFSHSRGCSADLQRTDFFACVIEINQRFTSRCTVKFAELYSFEPDNLEIMRRNNNMGMGGRGGGSGGPLMTNHLQDLELELELLKRKRQLIQQQQNEMLYRPSMGQTAYNPPRQMFEDRYDAPSRHEFSHLYEESPRDTRPLGPKRRAMPVWDNAPDDRFSGSAVPNKRHRPSPFAPTHRQSSIIDNRSSFQPRSAQRQAPMQSLLGPKPLMNFSHVPKGPAPRAHNFQTKFKPNVRPPGPNKPNISPKKLTTSKTTPKKPPSAPVNTKREEFILTADAKPRSKVLSRLEFALGIILKEMKAAFNDTDEHKALFVTTSLARVIKQAIRERLRAVMLGKFVGAGPAIVAEYRKVYPADTDAEIVKLAEVEKTDQDQKGQLAIKLLEEGSNIFSIHSCSFEDVSNETAGDPELYFKKNVTKLLEVKLDEMFRKIEKSFENEVEMSEIVEHLPDLIKAPAEDSVVAPAEPTTAGTTKKHPREEEYDKWMSVFVERKLPGLLLKHKQDIIKVLNLDESFRATKAAIIMNANNKSLHIAKTEHNFSKISESSKDDPILPRNLPYFVKVHASPSMPKRKLMQEFLNQFNPKTIKRHKKNFNLLFVGFNDKEDYDKILTADQTKIGNATITIMGNNPKVEQSGVIEIKDEDGDALDKVLTPQLDDQINDLLSSIRKADEEAKEEENGEEIEASAENGTVEKEDKDVSVDKGTVEIEDTNGNDSDVQEVSADAEVVAVEDDEVAPLKSQEVEPPATPAKGKAPATPSTIRTRRASRLAQNN</sequence>
<reference evidence="1 2" key="1">
    <citation type="journal article" date="2022" name="Genome Biol. Evol.">
        <title>The Spruce Budworm Genome: Reconstructing the Evolutionary History of Antifreeze Proteins.</title>
        <authorList>
            <person name="Beliveau C."/>
            <person name="Gagne P."/>
            <person name="Picq S."/>
            <person name="Vernygora O."/>
            <person name="Keeling C.I."/>
            <person name="Pinkney K."/>
            <person name="Doucet D."/>
            <person name="Wen F."/>
            <person name="Johnston J.S."/>
            <person name="Maaroufi H."/>
            <person name="Boyle B."/>
            <person name="Laroche J."/>
            <person name="Dewar K."/>
            <person name="Juretic N."/>
            <person name="Blackburn G."/>
            <person name="Nisole A."/>
            <person name="Brunet B."/>
            <person name="Brandao M."/>
            <person name="Lumley L."/>
            <person name="Duan J."/>
            <person name="Quan G."/>
            <person name="Lucarotti C.J."/>
            <person name="Roe A.D."/>
            <person name="Sperling F.A.H."/>
            <person name="Levesque R.C."/>
            <person name="Cusson M."/>
        </authorList>
    </citation>
    <scope>NUCLEOTIDE SEQUENCE [LARGE SCALE GENOMIC DNA]</scope>
    <source>
        <strain evidence="1">Glfc:IPQL:Cfum</strain>
    </source>
</reference>
<name>A0ACC0KC62_CHOFU</name>
<keyword evidence="2" id="KW-1185">Reference proteome</keyword>
<protein>
    <submittedName>
        <fullName evidence="1">Uncharacterized protein</fullName>
    </submittedName>
</protein>
<dbReference type="EMBL" id="CM046129">
    <property type="protein sequence ID" value="KAI8433651.1"/>
    <property type="molecule type" value="Genomic_DNA"/>
</dbReference>
<organism evidence="1 2">
    <name type="scientific">Choristoneura fumiferana</name>
    <name type="common">Spruce budworm moth</name>
    <name type="synonym">Archips fumiferana</name>
    <dbReference type="NCBI Taxonomy" id="7141"/>
    <lineage>
        <taxon>Eukaryota</taxon>
        <taxon>Metazoa</taxon>
        <taxon>Ecdysozoa</taxon>
        <taxon>Arthropoda</taxon>
        <taxon>Hexapoda</taxon>
        <taxon>Insecta</taxon>
        <taxon>Pterygota</taxon>
        <taxon>Neoptera</taxon>
        <taxon>Endopterygota</taxon>
        <taxon>Lepidoptera</taxon>
        <taxon>Glossata</taxon>
        <taxon>Ditrysia</taxon>
        <taxon>Tortricoidea</taxon>
        <taxon>Tortricidae</taxon>
        <taxon>Tortricinae</taxon>
        <taxon>Choristoneura</taxon>
    </lineage>
</organism>
<evidence type="ECO:0000313" key="1">
    <source>
        <dbReference type="EMBL" id="KAI8433651.1"/>
    </source>
</evidence>
<accession>A0ACC0KC62</accession>
<evidence type="ECO:0000313" key="2">
    <source>
        <dbReference type="Proteomes" id="UP001064048"/>
    </source>
</evidence>
<dbReference type="Proteomes" id="UP001064048">
    <property type="component" value="Chromosome 29"/>
</dbReference>
<proteinExistence type="predicted"/>
<gene>
    <name evidence="1" type="ORF">MSG28_015655</name>
</gene>